<feature type="domain" description="Major facilitator superfamily (MFS) profile" evidence="5">
    <location>
        <begin position="1"/>
        <end position="296"/>
    </location>
</feature>
<feature type="transmembrane region" description="Helical" evidence="4">
    <location>
        <begin position="152"/>
        <end position="172"/>
    </location>
</feature>
<dbReference type="PANTHER" id="PTHR11360:SF284">
    <property type="entry name" value="EG:103B4.3 PROTEIN-RELATED"/>
    <property type="match status" value="1"/>
</dbReference>
<evidence type="ECO:0000256" key="3">
    <source>
        <dbReference type="ARBA" id="ARBA00023136"/>
    </source>
</evidence>
<evidence type="ECO:0000256" key="2">
    <source>
        <dbReference type="ARBA" id="ARBA00022989"/>
    </source>
</evidence>
<evidence type="ECO:0000256" key="4">
    <source>
        <dbReference type="SAM" id="Phobius"/>
    </source>
</evidence>
<evidence type="ECO:0000256" key="1">
    <source>
        <dbReference type="ARBA" id="ARBA00022692"/>
    </source>
</evidence>
<feature type="transmembrane region" description="Helical" evidence="4">
    <location>
        <begin position="32"/>
        <end position="50"/>
    </location>
</feature>
<evidence type="ECO:0000313" key="6">
    <source>
        <dbReference type="EMBL" id="AIO33236.1"/>
    </source>
</evidence>
<dbReference type="PROSITE" id="PS50850">
    <property type="entry name" value="MFS"/>
    <property type="match status" value="1"/>
</dbReference>
<feature type="transmembrane region" description="Helical" evidence="4">
    <location>
        <begin position="238"/>
        <end position="261"/>
    </location>
</feature>
<keyword evidence="7" id="KW-1185">Reference proteome</keyword>
<dbReference type="KEGG" id="bcen:DM39_1980"/>
<dbReference type="InterPro" id="IPR011701">
    <property type="entry name" value="MFS"/>
</dbReference>
<reference evidence="6 7" key="1">
    <citation type="submission" date="2014-05" db="EMBL/GenBank/DDBJ databases">
        <authorList>
            <person name="Bishop-Lilly K.A."/>
            <person name="Broomall S.M."/>
            <person name="Chain P.S."/>
            <person name="Chertkov O."/>
            <person name="Coyne S.R."/>
            <person name="Daligault H.E."/>
            <person name="Davenport K.W."/>
            <person name="Erkkila T."/>
            <person name="Frey K.G."/>
            <person name="Gibbons H.S."/>
            <person name="Gu W."/>
            <person name="Jaissle J."/>
            <person name="Johnson S.L."/>
            <person name="Koroleva G.I."/>
            <person name="Ladner J.T."/>
            <person name="Lo C.-C."/>
            <person name="Minogue T.D."/>
            <person name="Munk C."/>
            <person name="Palacios G.F."/>
            <person name="Redden C.L."/>
            <person name="Rosenzweig C.N."/>
            <person name="Scholz M.B."/>
            <person name="Teshima H."/>
            <person name="Xu Y."/>
        </authorList>
    </citation>
    <scope>NUCLEOTIDE SEQUENCE [LARGE SCALE GENOMIC DNA]</scope>
    <source>
        <strain evidence="6 7">DDS 22E-1</strain>
    </source>
</reference>
<accession>A0AAN0RT08</accession>
<dbReference type="InterPro" id="IPR036259">
    <property type="entry name" value="MFS_trans_sf"/>
</dbReference>
<feature type="transmembrane region" description="Helical" evidence="4">
    <location>
        <begin position="273"/>
        <end position="292"/>
    </location>
</feature>
<dbReference type="PANTHER" id="PTHR11360">
    <property type="entry name" value="MONOCARBOXYLATE TRANSPORTER"/>
    <property type="match status" value="1"/>
</dbReference>
<feature type="transmembrane region" description="Helical" evidence="4">
    <location>
        <begin position="205"/>
        <end position="226"/>
    </location>
</feature>
<evidence type="ECO:0000259" key="5">
    <source>
        <dbReference type="PROSITE" id="PS50850"/>
    </source>
</evidence>
<dbReference type="InterPro" id="IPR050327">
    <property type="entry name" value="Proton-linked_MCT"/>
</dbReference>
<dbReference type="Proteomes" id="UP000029413">
    <property type="component" value="Chromosome 1"/>
</dbReference>
<name>A0AAN0RT08_9BURK</name>
<dbReference type="GO" id="GO:0022857">
    <property type="term" value="F:transmembrane transporter activity"/>
    <property type="evidence" value="ECO:0007669"/>
    <property type="project" value="InterPro"/>
</dbReference>
<feature type="transmembrane region" description="Helical" evidence="4">
    <location>
        <begin position="114"/>
        <end position="140"/>
    </location>
</feature>
<gene>
    <name evidence="6" type="ORF">DM39_1980</name>
</gene>
<dbReference type="AlphaFoldDB" id="A0AAN0RT08"/>
<dbReference type="SUPFAM" id="SSF103473">
    <property type="entry name" value="MFS general substrate transporter"/>
    <property type="match status" value="1"/>
</dbReference>
<proteinExistence type="predicted"/>
<dbReference type="InterPro" id="IPR020846">
    <property type="entry name" value="MFS_dom"/>
</dbReference>
<feature type="transmembrane region" description="Helical" evidence="4">
    <location>
        <begin position="62"/>
        <end position="83"/>
    </location>
</feature>
<feature type="transmembrane region" description="Helical" evidence="4">
    <location>
        <begin position="6"/>
        <end position="25"/>
    </location>
</feature>
<dbReference type="EMBL" id="CP007783">
    <property type="protein sequence ID" value="AIO33236.1"/>
    <property type="molecule type" value="Genomic_DNA"/>
</dbReference>
<protein>
    <submittedName>
        <fullName evidence="6">Major Facilitator Superfamily protein</fullName>
    </submittedName>
</protein>
<keyword evidence="2 4" id="KW-1133">Transmembrane helix</keyword>
<dbReference type="Pfam" id="PF07690">
    <property type="entry name" value="MFS_1"/>
    <property type="match status" value="1"/>
</dbReference>
<keyword evidence="1 4" id="KW-0812">Transmembrane</keyword>
<feature type="transmembrane region" description="Helical" evidence="4">
    <location>
        <begin position="179"/>
        <end position="199"/>
    </location>
</feature>
<evidence type="ECO:0000313" key="7">
    <source>
        <dbReference type="Proteomes" id="UP000029413"/>
    </source>
</evidence>
<organism evidence="6 7">
    <name type="scientific">Burkholderia cenocepacia</name>
    <dbReference type="NCBI Taxonomy" id="95486"/>
    <lineage>
        <taxon>Bacteria</taxon>
        <taxon>Pseudomonadati</taxon>
        <taxon>Pseudomonadota</taxon>
        <taxon>Betaproteobacteria</taxon>
        <taxon>Burkholderiales</taxon>
        <taxon>Burkholderiaceae</taxon>
        <taxon>Burkholderia</taxon>
        <taxon>Burkholderia cepacia complex</taxon>
    </lineage>
</organism>
<sequence>MAVIIGFVGTGCTMISYMSVLPRWFSAKLGTSFAFAVSGIGIGQFAMPFYANWLLHALGWRLAYIALAISVLVITVPNAVFLLRDAPQSHRSVAALDDAKSNGISYQQALRMPVFWRLAALVLLVTIATTAFMVHIVPLLTDRGVHTADATSAAAFMGIAALAGRFVVGVLLDYLNAALLGFLSFAGCAAGVLLIASGIHGVPVYLGVILVGVGLGAENDLLPFVVRRVFGIRSYSTIYGSLFVAFTVGLVIGPLLLGFAFDVSGNYDLGLQIVFTLATIAALLWLPGLPVATSSTRTAA</sequence>
<dbReference type="Gene3D" id="1.20.1250.20">
    <property type="entry name" value="MFS general substrate transporter like domains"/>
    <property type="match status" value="1"/>
</dbReference>
<keyword evidence="3 4" id="KW-0472">Membrane</keyword>